<dbReference type="CDD" id="cd00064">
    <property type="entry name" value="FU"/>
    <property type="match status" value="1"/>
</dbReference>
<feature type="transmembrane region" description="Helical" evidence="2">
    <location>
        <begin position="2719"/>
        <end position="2738"/>
    </location>
</feature>
<feature type="signal peptide" evidence="3">
    <location>
        <begin position="1"/>
        <end position="21"/>
    </location>
</feature>
<dbReference type="eggNOG" id="ENOG502SFTV">
    <property type="taxonomic scope" value="Eukaryota"/>
</dbReference>
<keyword evidence="2 4" id="KW-0812">Transmembrane</keyword>
<dbReference type="RefSeq" id="XP_001015927.3">
    <property type="nucleotide sequence ID" value="XM_001015927.3"/>
</dbReference>
<keyword evidence="5" id="KW-1185">Reference proteome</keyword>
<dbReference type="SUPFAM" id="SSF50998">
    <property type="entry name" value="Quinoprotein alcohol dehydrogenase-like"/>
    <property type="match status" value="1"/>
</dbReference>
<dbReference type="SUPFAM" id="SSF50978">
    <property type="entry name" value="WD40 repeat-like"/>
    <property type="match status" value="2"/>
</dbReference>
<name>I7M183_TETTS</name>
<organism evidence="4 5">
    <name type="scientific">Tetrahymena thermophila (strain SB210)</name>
    <dbReference type="NCBI Taxonomy" id="312017"/>
    <lineage>
        <taxon>Eukaryota</taxon>
        <taxon>Sar</taxon>
        <taxon>Alveolata</taxon>
        <taxon>Ciliophora</taxon>
        <taxon>Intramacronucleata</taxon>
        <taxon>Oligohymenophorea</taxon>
        <taxon>Hymenostomatida</taxon>
        <taxon>Tetrahymenina</taxon>
        <taxon>Tetrahymenidae</taxon>
        <taxon>Tetrahymena</taxon>
    </lineage>
</organism>
<dbReference type="GeneID" id="7831733"/>
<dbReference type="InterPro" id="IPR009030">
    <property type="entry name" value="Growth_fac_rcpt_cys_sf"/>
</dbReference>
<dbReference type="InterPro" id="IPR011047">
    <property type="entry name" value="Quinoprotein_ADH-like_sf"/>
</dbReference>
<feature type="chain" id="PRO_5003711952" evidence="3">
    <location>
        <begin position="22"/>
        <end position="3259"/>
    </location>
</feature>
<feature type="transmembrane region" description="Helical" evidence="2">
    <location>
        <begin position="2577"/>
        <end position="2602"/>
    </location>
</feature>
<dbReference type="OrthoDB" id="295386at2759"/>
<keyword evidence="2" id="KW-1133">Transmembrane helix</keyword>
<feature type="compositionally biased region" description="Basic and acidic residues" evidence="1">
    <location>
        <begin position="3072"/>
        <end position="3089"/>
    </location>
</feature>
<feature type="region of interest" description="Disordered" evidence="1">
    <location>
        <begin position="3061"/>
        <end position="3089"/>
    </location>
</feature>
<evidence type="ECO:0000313" key="4">
    <source>
        <dbReference type="EMBL" id="EAR95682.3"/>
    </source>
</evidence>
<dbReference type="PANTHER" id="PTHR11319">
    <property type="entry name" value="G PROTEIN-COUPLED RECEPTOR-RELATED"/>
    <property type="match status" value="1"/>
</dbReference>
<dbReference type="InterPro" id="IPR036322">
    <property type="entry name" value="WD40_repeat_dom_sf"/>
</dbReference>
<protein>
    <submittedName>
        <fullName evidence="4">Transmembrane protein, putative</fullName>
    </submittedName>
</protein>
<dbReference type="InterPro" id="IPR001680">
    <property type="entry name" value="WD40_rpt"/>
</dbReference>
<keyword evidence="3" id="KW-0732">Signal</keyword>
<sequence length="3259" mass="376823">MSYFIQLSLFLSIFIFERVICQCDVKCLSCSDGICQQCMDGYTYNQSNYSCQSTCQYNTYRDDTTGTCQSVCPTSYYNNNNLYSCIQYPNCPNLIEKGQNHFDLVTAAAVTQKLIFAIGIVNNKPVMSNNIKVYSRDAELQGQLVGHSNSIIGIQSITVQNIVQLYSYSSTELILWDVNLCQMIRYGLFDQNLQASSISYIDQDIIILQQDSQTFGVLQLSQFRNISQSYQSTLLANKQINTLTGFTRFQNNIYTFSQDGKLYSYNLNSLSDGLQIAAVSNPIQSAVVISQNNIIIIYGLNVLTYYNGYSSSVVDLGHTLTINKVLTDVDQTLKINYIFTFDAASFKFSYINSNNQIQVIDFRNIKKSFSKLMKSYLVTIDAYGQIIIYTYSNMILKETLTLNLSFKTYFAISDAYIGITSEQMYIFGTELFYLNLMVQKQQITLESRNKNIPIRMTQHTSKVNGIVFDRLYNRVITYSDDGSIIFYDQIGNQYKFVMQKFYPSTNCDMLQNTRCFVAVNDLQILRPNLYSTIYSNGSVILYKYSALSFDMIKQLTMIDTTLPILNTYFVGSLLVYCNGKEVRVYDVDQDLIVLIYAPVDALKNYFLHCATDQIGGVNYLIFSRIINTSYFIIATDTFQNLAIANYVIPSAQQYSVLRDIYIAQYFSSIKWYMVTNSQLYLYFSTFPNFKTTTISVYQNLPVSVAFDPNSRSFTVFSMNQYMSYYLYSSGSYVKQNTFQFAAFATGKQSTAISFPELYFSFQNTGVSTIQNQVFVMRPNLNFQLVLTFVDKISSINVDTVTKKLYIGFENGNIYNGNYLENYVLFQQQVNYNNFYYSDQSDLLFAYNKAISVIDSTQLQQTATLSDSNMISNLNGVLFIDSTQQLIAYNSDKNKNLVMWDIKSNTNQQFMNGHTTAGVVNAQLDIQNSLLISQGADFFIIIWNYLTLSQVYRIQDHVNAMNALNLSQASIPAAYQIQYQITLFIVDTINKVIVSANNLGTIFVHSYITFTSQSYNITSMTYVYVDNIYNHIIAASNNNFIYKLTILSYTSSSLTYFKDVTNVHTEQILGALIQNNNVYSFEETKIVVMDRQTLTVKNTIVCVNPLITNFIVYEKLNQVIIWSDAQTSILNQSIGIYNLLTGAKIQDINNNQVIEQGNIHKLIVDQDTNQLIISKVYTYNYIYTIDLQTFYYSGYYTQSYTGYIKQWQFIPRTNRLIYIDSASPSNLQIYNMEGSINLIKKFQLISDEKNANTLFNQQTQNIYYFDSLNQSWKYDRNQQKLTFLNNNDQIKASKFFQDYFYVITASQVLKYTSDLLLISSFNFQTYQCFFTNLYLYLLDFNYNFIQLALTSFVQLPFQRQLENTIKYFLPNENYQDVVIMLVTQKVYRFNMQSGNTIYSNSQVQNLQMIAMDSNNQIIIYIFYPQTINFYSYQQKVQDYTQNLLQTINNGFSIFNVMLDYQQNTFITISIYDVAPIIRIYSYVFNQNSLQPITLISSIPSPSRSPNQKIDLSDPTKLSIVLPWQIINYDRITYKFVSYFRDTQVIYSLINQGTLNGFPSLLNSVQSDSIQLYSQVNNVFAQPSLFKFPLSYPVVLSYTINRKSIYYQIQIAGISTQFIFDYSFQIPTSQNTQFNNCFQNINGTFKYTVDMQMMTLQNSINKLNFNLSSSLIQVDAQNAFFYHSLMTSYNASVIYQNYSSNPPTVKVTSNLFSNIGLDQIIIDNYVLDISNGGQIKLNTNANRLVFKSIQIVGNSQNFSFLFTNLQSVIIENILINNLILSGSTVLFNITSCQSVYIKNFRVRSLSLGNNAQLFYIRSISQQLLIENMSINYLSVDYLQQQNFVIGLINIAMAQIINSHFSQYVAINSQKPFYFISLQGIQQLTISNVQYTDSIAFGFIQYKNYYRDNQQIVYLHNDVFQIKSSQFNNHFYLNSPFISIEGNSITFNHTQFQYIECFTCSGTVISLISVQSQFLVVFSIFNNTVGEQGGAIAFLNNLNVSLTIQDSTFLNCTAQASGGAIFLSSSDLLLNRTTIQLCQAQIGGGIRYIGLEPIFIYYQRKYLSQKDKNFFISNDISNNYASIYGQNVGSYPKMIKIIAQTNLSQQTYNNSLDTDTFNLDLYLLQNFQSGADISFQFQILDQDSNPIFFDLSALQNNYYPDSIIQEIQQFSIKALPGNDNIKVFGQYITDYTQFNLDTKTFTITSMLIIGQPSSTNYILFESPSIQKILNPDTDRDFNAGPFHIRLNIQFRKCLRGEVYKLSGSIFYCQECKEGTYSIVQPIQDDYDTQLCLRCPDEASYCYRDQMELKSGYWKYSNDTDQIVYCSNQPENCNGDQLHDYCVEGHIGPQCEQCDIYGNMWEAEYQSDGKFSCINCTELRQPKYLFPMIFIALGMVIYIILSVHIAYEINTLIVQGYYLRQLNLLSINKSAYQDTTNMNIKAMVNYMQISSMVNTFVVQLPSWMTFIPDYFGSPIQNMLHTFDCYLNKAQQSKYPIVFLRTLWSLAIPIFYLLGAGVIYFILVKLKLFKYRQSYIISGLVFLCFFTQPNMVSDLLGVMSCRDIDGKLYISSDISYECYTQIHVIYIGIVCIPGLILWGLMIPAFIIRLLVSNKEYLDHATIRLKYGFLYQDYKNSRYYWEFLKMYKKLFAVAVLSFYGNPYTNKLVIILVVYLLYLVALLRFRPYQMQYFQKIDRASMIVTIVILLMNIFLYNKPDMVQQELFYVIIIILHNSYQFFLLLEVCRAKISVIYRVRYNQFLKWLVTKIPFLKPYIVINQRTSMKTFHLWMKITYYINEYAERKQYNEIDQVNLIGSMSQSKELHNQSFLPSKRNRIRMQNSNTLQPLKGGQIQQSIRLDNHNPIQDDYSQRHSFQKDQLLSADRLDPHFLSPKGSSNNLLFLSARKDETFKSNGNYIEFDDILLSPSRNTLLQSPVSSLRQDKSELNHYGEIEEAEDERRLIKKKGINYDHNLYQKTDLIKKNLILIDTYFNNQVEQKFNQLQKVQEANIDAETPDIDESIELQKEVLVNSLRNTNTLAPRFQISQIQQEDKDFTPTPNQENAKQLIDLNESDDDEDAQQKQEKMEKKEEEEDYRRIQTKSQINHVLNVQRKTNIIYKNLKKVECSDLNCLQNSNSNEKQNENILETEEDSSKPQDQNLVQKQKSFQNQQSLESISQIDSMSSKQIIDPSQKDIKNVIQARPNALLGSPQIEKIVERNNSLSQNFLLPQQSLQKQETEISMSKEIQNIIQNKAITAEKMIKEIHD</sequence>
<dbReference type="SUPFAM" id="SSF57184">
    <property type="entry name" value="Growth factor receptor domain"/>
    <property type="match status" value="1"/>
</dbReference>
<feature type="transmembrane region" description="Helical" evidence="2">
    <location>
        <begin position="2380"/>
        <end position="2403"/>
    </location>
</feature>
<accession>I7M183</accession>
<feature type="transmembrane region" description="Helical" evidence="2">
    <location>
        <begin position="2661"/>
        <end position="2678"/>
    </location>
</feature>
<dbReference type="Gene3D" id="2.130.10.10">
    <property type="entry name" value="YVTN repeat-like/Quinoprotein amine dehydrogenase"/>
    <property type="match status" value="2"/>
</dbReference>
<evidence type="ECO:0000256" key="1">
    <source>
        <dbReference type="SAM" id="MobiDB-lite"/>
    </source>
</evidence>
<proteinExistence type="predicted"/>
<evidence type="ECO:0000313" key="5">
    <source>
        <dbReference type="Proteomes" id="UP000009168"/>
    </source>
</evidence>
<dbReference type="EMBL" id="GG662703">
    <property type="protein sequence ID" value="EAR95682.3"/>
    <property type="molecule type" value="Genomic_DNA"/>
</dbReference>
<gene>
    <name evidence="4" type="ORF">TTHERM_00267920</name>
</gene>
<evidence type="ECO:0000256" key="2">
    <source>
        <dbReference type="SAM" id="Phobius"/>
    </source>
</evidence>
<dbReference type="InParanoid" id="I7M183"/>
<feature type="transmembrane region" description="Helical" evidence="2">
    <location>
        <begin position="2690"/>
        <end position="2707"/>
    </location>
</feature>
<evidence type="ECO:0000256" key="3">
    <source>
        <dbReference type="SAM" id="SignalP"/>
    </source>
</evidence>
<keyword evidence="2" id="KW-0472">Membrane</keyword>
<dbReference type="KEGG" id="tet:TTHERM_00267920"/>
<dbReference type="InterPro" id="IPR006212">
    <property type="entry name" value="Furin_repeat"/>
</dbReference>
<dbReference type="Proteomes" id="UP000009168">
    <property type="component" value="Unassembled WGS sequence"/>
</dbReference>
<reference evidence="5" key="1">
    <citation type="journal article" date="2006" name="PLoS Biol.">
        <title>Macronuclear genome sequence of the ciliate Tetrahymena thermophila, a model eukaryote.</title>
        <authorList>
            <person name="Eisen J.A."/>
            <person name="Coyne R.S."/>
            <person name="Wu M."/>
            <person name="Wu D."/>
            <person name="Thiagarajan M."/>
            <person name="Wortman J.R."/>
            <person name="Badger J.H."/>
            <person name="Ren Q."/>
            <person name="Amedeo P."/>
            <person name="Jones K.M."/>
            <person name="Tallon L.J."/>
            <person name="Delcher A.L."/>
            <person name="Salzberg S.L."/>
            <person name="Silva J.C."/>
            <person name="Haas B.J."/>
            <person name="Majoros W.H."/>
            <person name="Farzad M."/>
            <person name="Carlton J.M."/>
            <person name="Smith R.K. Jr."/>
            <person name="Garg J."/>
            <person name="Pearlman R.E."/>
            <person name="Karrer K.M."/>
            <person name="Sun L."/>
            <person name="Manning G."/>
            <person name="Elde N.C."/>
            <person name="Turkewitz A.P."/>
            <person name="Asai D.J."/>
            <person name="Wilkes D.E."/>
            <person name="Wang Y."/>
            <person name="Cai H."/>
            <person name="Collins K."/>
            <person name="Stewart B.A."/>
            <person name="Lee S.R."/>
            <person name="Wilamowska K."/>
            <person name="Weinberg Z."/>
            <person name="Ruzzo W.L."/>
            <person name="Wloga D."/>
            <person name="Gaertig J."/>
            <person name="Frankel J."/>
            <person name="Tsao C.-C."/>
            <person name="Gorovsky M.A."/>
            <person name="Keeling P.J."/>
            <person name="Waller R.F."/>
            <person name="Patron N.J."/>
            <person name="Cherry J.M."/>
            <person name="Stover N.A."/>
            <person name="Krieger C.J."/>
            <person name="del Toro C."/>
            <person name="Ryder H.F."/>
            <person name="Williamson S.C."/>
            <person name="Barbeau R.A."/>
            <person name="Hamilton E.P."/>
            <person name="Orias E."/>
        </authorList>
    </citation>
    <scope>NUCLEOTIDE SEQUENCE [LARGE SCALE GENOMIC DNA]</scope>
    <source>
        <strain evidence="5">SB210</strain>
    </source>
</reference>
<dbReference type="PANTHER" id="PTHR11319:SF35">
    <property type="entry name" value="OUTER MEMBRANE PROTEIN PMPC-RELATED"/>
    <property type="match status" value="1"/>
</dbReference>
<feature type="region of interest" description="Disordered" evidence="1">
    <location>
        <begin position="3125"/>
        <end position="3151"/>
    </location>
</feature>
<dbReference type="SMART" id="SM00320">
    <property type="entry name" value="WD40"/>
    <property type="match status" value="2"/>
</dbReference>
<feature type="transmembrane region" description="Helical" evidence="2">
    <location>
        <begin position="2493"/>
        <end position="2518"/>
    </location>
</feature>
<dbReference type="InterPro" id="IPR015943">
    <property type="entry name" value="WD40/YVTN_repeat-like_dom_sf"/>
</dbReference>